<feature type="repeat" description="ANK" evidence="3">
    <location>
        <begin position="606"/>
        <end position="638"/>
    </location>
</feature>
<sequence length="671" mass="73956">MIPQLLVAPVPGMALSGTRTASDNRQGGRTDTISTSSKAKANLPPESSNTNKSSKTKAVSRNSVLSLFDTSGSSKTLPSNFAQKGTLPQDAANTGNGSGLAGLFDAQPQDLTSTPFSLTLAEFRLNDIYPRRQRRLLTLLHRMDHRLRREGVVKKLTKEQLKGKPDKEILKPDRKSLTKDYAKKGGQGGFMAQRIPGFLRSKKLKKRTRPVILHNIEMSIRDKKPDLALQYISLLPSNALKKKKKKSYSGLNHCMLLAMIYRMEQVAIELVDRGFPVDVNYPILGRAGDEYRTKPGRTGPFEYPSYFIVAVGLGMFNLVRAMIKSANLNQSWYGLTPLLLATTLNEFTNATCPPPTLPPAKLASMLSQGKQLHLDIPSQTLINQLPSTFNMSTNAQFRVPGYTSTSPNSIVTMLLEHGADPNHGITLQQYLWANKLKGMGVLSRRRKVLDPREAAGENPLEFYISARRYESGRQWLSHEEIKAQKAARTEAARSGNGKKRFSPEMQEFWKGKSISPVELAIAAGNLDCARTILQRLGPNSLSSSSFGMLLQNDVMLTLSLVKSGSPVSQHDLHGCTPLHLAARRGHLEMVMVLVQLGANVNSRGERQWTPLHESISQNHSNVSSLLVASGADLLAKNEAGETPEDVGRRRGLSPEVLAQHLVDIYKGTYLH</sequence>
<evidence type="ECO:0000256" key="2">
    <source>
        <dbReference type="ARBA" id="ARBA00023043"/>
    </source>
</evidence>
<dbReference type="InterPro" id="IPR036770">
    <property type="entry name" value="Ankyrin_rpt-contain_sf"/>
</dbReference>
<dbReference type="GO" id="GO:0004842">
    <property type="term" value="F:ubiquitin-protein transferase activity"/>
    <property type="evidence" value="ECO:0007669"/>
    <property type="project" value="TreeGrafter"/>
</dbReference>
<dbReference type="GO" id="GO:0085020">
    <property type="term" value="P:protein K6-linked ubiquitination"/>
    <property type="evidence" value="ECO:0007669"/>
    <property type="project" value="TreeGrafter"/>
</dbReference>
<dbReference type="PANTHER" id="PTHR24171:SF8">
    <property type="entry name" value="BRCA1-ASSOCIATED RING DOMAIN PROTEIN 1"/>
    <property type="match status" value="1"/>
</dbReference>
<dbReference type="OrthoDB" id="194358at2759"/>
<proteinExistence type="predicted"/>
<dbReference type="PANTHER" id="PTHR24171">
    <property type="entry name" value="ANKYRIN REPEAT DOMAIN-CONTAINING PROTEIN 39-RELATED"/>
    <property type="match status" value="1"/>
</dbReference>
<organism evidence="5 6">
    <name type="scientific">Dissophora globulifera</name>
    <dbReference type="NCBI Taxonomy" id="979702"/>
    <lineage>
        <taxon>Eukaryota</taxon>
        <taxon>Fungi</taxon>
        <taxon>Fungi incertae sedis</taxon>
        <taxon>Mucoromycota</taxon>
        <taxon>Mortierellomycotina</taxon>
        <taxon>Mortierellomycetes</taxon>
        <taxon>Mortierellales</taxon>
        <taxon>Mortierellaceae</taxon>
        <taxon>Dissophora</taxon>
    </lineage>
</organism>
<dbReference type="PROSITE" id="PS50297">
    <property type="entry name" value="ANK_REP_REGION"/>
    <property type="match status" value="2"/>
</dbReference>
<feature type="compositionally biased region" description="Low complexity" evidence="4">
    <location>
        <begin position="47"/>
        <end position="57"/>
    </location>
</feature>
<feature type="region of interest" description="Disordered" evidence="4">
    <location>
        <begin position="13"/>
        <end position="91"/>
    </location>
</feature>
<keyword evidence="6" id="KW-1185">Reference proteome</keyword>
<feature type="repeat" description="ANK" evidence="3">
    <location>
        <begin position="573"/>
        <end position="605"/>
    </location>
</feature>
<accession>A0A9P6RUS0</accession>
<dbReference type="InterPro" id="IPR002110">
    <property type="entry name" value="Ankyrin_rpt"/>
</dbReference>
<dbReference type="EMBL" id="JAAAIP010000047">
    <property type="protein sequence ID" value="KAG0327830.1"/>
    <property type="molecule type" value="Genomic_DNA"/>
</dbReference>
<evidence type="ECO:0000313" key="5">
    <source>
        <dbReference type="EMBL" id="KAG0327830.1"/>
    </source>
</evidence>
<evidence type="ECO:0000256" key="3">
    <source>
        <dbReference type="PROSITE-ProRule" id="PRU00023"/>
    </source>
</evidence>
<dbReference type="Proteomes" id="UP000738325">
    <property type="component" value="Unassembled WGS sequence"/>
</dbReference>
<comment type="caution">
    <text evidence="5">The sequence shown here is derived from an EMBL/GenBank/DDBJ whole genome shotgun (WGS) entry which is preliminary data.</text>
</comment>
<dbReference type="Gene3D" id="1.25.40.20">
    <property type="entry name" value="Ankyrin repeat-containing domain"/>
    <property type="match status" value="2"/>
</dbReference>
<dbReference type="PRINTS" id="PR01415">
    <property type="entry name" value="ANKYRIN"/>
</dbReference>
<dbReference type="SMART" id="SM00248">
    <property type="entry name" value="ANK"/>
    <property type="match status" value="4"/>
</dbReference>
<dbReference type="SUPFAM" id="SSF48403">
    <property type="entry name" value="Ankyrin repeat"/>
    <property type="match status" value="1"/>
</dbReference>
<feature type="compositionally biased region" description="Polar residues" evidence="4">
    <location>
        <begin position="59"/>
        <end position="83"/>
    </location>
</feature>
<keyword evidence="2 3" id="KW-0040">ANK repeat</keyword>
<reference evidence="5" key="1">
    <citation type="journal article" date="2020" name="Fungal Divers.">
        <title>Resolving the Mortierellaceae phylogeny through synthesis of multi-gene phylogenetics and phylogenomics.</title>
        <authorList>
            <person name="Vandepol N."/>
            <person name="Liber J."/>
            <person name="Desiro A."/>
            <person name="Na H."/>
            <person name="Kennedy M."/>
            <person name="Barry K."/>
            <person name="Grigoriev I.V."/>
            <person name="Miller A.N."/>
            <person name="O'Donnell K."/>
            <person name="Stajich J.E."/>
            <person name="Bonito G."/>
        </authorList>
    </citation>
    <scope>NUCLEOTIDE SEQUENCE</scope>
    <source>
        <strain evidence="5">REB-010B</strain>
    </source>
</reference>
<keyword evidence="1" id="KW-0677">Repeat</keyword>
<gene>
    <name evidence="5" type="ORF">BGZ99_006784</name>
</gene>
<name>A0A9P6RUS0_9FUNG</name>
<dbReference type="Pfam" id="PF12796">
    <property type="entry name" value="Ank_2"/>
    <property type="match status" value="1"/>
</dbReference>
<evidence type="ECO:0000256" key="4">
    <source>
        <dbReference type="SAM" id="MobiDB-lite"/>
    </source>
</evidence>
<evidence type="ECO:0000313" key="6">
    <source>
        <dbReference type="Proteomes" id="UP000738325"/>
    </source>
</evidence>
<evidence type="ECO:0000256" key="1">
    <source>
        <dbReference type="ARBA" id="ARBA00022737"/>
    </source>
</evidence>
<dbReference type="PROSITE" id="PS50088">
    <property type="entry name" value="ANK_REPEAT"/>
    <property type="match status" value="2"/>
</dbReference>
<feature type="compositionally biased region" description="Polar residues" evidence="4">
    <location>
        <begin position="17"/>
        <end position="39"/>
    </location>
</feature>
<dbReference type="AlphaFoldDB" id="A0A9P6RUS0"/>
<protein>
    <submittedName>
        <fullName evidence="5">Uncharacterized protein</fullName>
    </submittedName>
</protein>